<organism evidence="1 2">
    <name type="scientific">Fusarium solani subsp. cucurbitae</name>
    <name type="common">Neocosmosporum cucurbitae</name>
    <dbReference type="NCBI Taxonomy" id="2747967"/>
    <lineage>
        <taxon>Eukaryota</taxon>
        <taxon>Fungi</taxon>
        <taxon>Dikarya</taxon>
        <taxon>Ascomycota</taxon>
        <taxon>Pezizomycotina</taxon>
        <taxon>Sordariomycetes</taxon>
        <taxon>Hypocreomycetidae</taxon>
        <taxon>Hypocreales</taxon>
        <taxon>Nectriaceae</taxon>
        <taxon>Fusarium</taxon>
        <taxon>Fusarium solani species complex</taxon>
    </lineage>
</organism>
<reference evidence="1" key="1">
    <citation type="submission" date="2021-11" db="EMBL/GenBank/DDBJ databases">
        <title>Fusarium solani-melongenae Genome sequencing and assembly.</title>
        <authorList>
            <person name="Xie S."/>
            <person name="Huang L."/>
            <person name="Zhang X."/>
        </authorList>
    </citation>
    <scope>NUCLEOTIDE SEQUENCE</scope>
    <source>
        <strain evidence="1">CRI 24-3</strain>
    </source>
</reference>
<sequence>MAGVIEVIGVVSGLLGILQFGIDNFVEEPGDGSTFKIAVGLDGTKGLREAGGHLPDVRVWNQNGEFVGMEADPGKVKSGNLGEIHVDHDNQGVYTLFSANNDAICIAWVTTSWSEDRGGNHYAVQGDMGYYCGATWYYSGMYYNSQEDHGRKEPENQPKCFWIDKDGDHDTTGFQVRWPAFSTGELDPDAPAEERDPRKKCDNISFGIRKEKDPRSIRYWTNNKKRALPGTPERPRHRHRRRDTAMASQLIIGDAEGLSAHFLCESETSVGPDLVNLKEGLFCDMDEKQLYPLCSPSVQTSCFDFDSRTMKAAMSVSNMTVSSFHASKVEKTYETTLDWRTNKESTGVYLDADGGV</sequence>
<evidence type="ECO:0000313" key="2">
    <source>
        <dbReference type="Proteomes" id="UP000830768"/>
    </source>
</evidence>
<keyword evidence="2" id="KW-1185">Reference proteome</keyword>
<dbReference type="Proteomes" id="UP000830768">
    <property type="component" value="Chromosome 8"/>
</dbReference>
<protein>
    <submittedName>
        <fullName evidence="1">Uncharacterized protein</fullName>
    </submittedName>
</protein>
<accession>A0ACD3ZA34</accession>
<proteinExistence type="predicted"/>
<dbReference type="EMBL" id="CP090036">
    <property type="protein sequence ID" value="UPK97975.1"/>
    <property type="molecule type" value="Genomic_DNA"/>
</dbReference>
<evidence type="ECO:0000313" key="1">
    <source>
        <dbReference type="EMBL" id="UPK97975.1"/>
    </source>
</evidence>
<name>A0ACD3ZA34_FUSSC</name>
<gene>
    <name evidence="1" type="ORF">LCI18_008910</name>
</gene>